<organism evidence="4 5">
    <name type="scientific">Marasmius crinis-equi</name>
    <dbReference type="NCBI Taxonomy" id="585013"/>
    <lineage>
        <taxon>Eukaryota</taxon>
        <taxon>Fungi</taxon>
        <taxon>Dikarya</taxon>
        <taxon>Basidiomycota</taxon>
        <taxon>Agaricomycotina</taxon>
        <taxon>Agaricomycetes</taxon>
        <taxon>Agaricomycetidae</taxon>
        <taxon>Agaricales</taxon>
        <taxon>Marasmiineae</taxon>
        <taxon>Marasmiaceae</taxon>
        <taxon>Marasmius</taxon>
    </lineage>
</organism>
<gene>
    <name evidence="4" type="ORF">V5O48_015077</name>
</gene>
<dbReference type="InterPro" id="IPR000073">
    <property type="entry name" value="AB_hydrolase_1"/>
</dbReference>
<reference evidence="4 5" key="1">
    <citation type="submission" date="2024-02" db="EMBL/GenBank/DDBJ databases">
        <title>A draft genome for the cacao thread blight pathogen Marasmius crinis-equi.</title>
        <authorList>
            <person name="Cohen S.P."/>
            <person name="Baruah I.K."/>
            <person name="Amoako-Attah I."/>
            <person name="Bukari Y."/>
            <person name="Meinhardt L.W."/>
            <person name="Bailey B.A."/>
        </authorList>
    </citation>
    <scope>NUCLEOTIDE SEQUENCE [LARGE SCALE GENOMIC DNA]</scope>
    <source>
        <strain evidence="4 5">GH-76</strain>
    </source>
</reference>
<protein>
    <recommendedName>
        <fullName evidence="3">AB hydrolase-1 domain-containing protein</fullName>
    </recommendedName>
</protein>
<keyword evidence="1" id="KW-0378">Hydrolase</keyword>
<dbReference type="PANTHER" id="PTHR43329">
    <property type="entry name" value="EPOXIDE HYDROLASE"/>
    <property type="match status" value="1"/>
</dbReference>
<evidence type="ECO:0000313" key="5">
    <source>
        <dbReference type="Proteomes" id="UP001465976"/>
    </source>
</evidence>
<proteinExistence type="inferred from homology"/>
<dbReference type="Gene3D" id="3.40.50.1820">
    <property type="entry name" value="alpha/beta hydrolase"/>
    <property type="match status" value="1"/>
</dbReference>
<feature type="domain" description="AB hydrolase-1" evidence="3">
    <location>
        <begin position="46"/>
        <end position="161"/>
    </location>
</feature>
<dbReference type="EMBL" id="JBAHYK010001732">
    <property type="protein sequence ID" value="KAL0566923.1"/>
    <property type="molecule type" value="Genomic_DNA"/>
</dbReference>
<dbReference type="InterPro" id="IPR000639">
    <property type="entry name" value="Epox_hydrolase-like"/>
</dbReference>
<accession>A0ABR3EVI2</accession>
<name>A0ABR3EVI2_9AGAR</name>
<dbReference type="SUPFAM" id="SSF53474">
    <property type="entry name" value="alpha/beta-Hydrolases"/>
    <property type="match status" value="1"/>
</dbReference>
<dbReference type="InterPro" id="IPR029058">
    <property type="entry name" value="AB_hydrolase_fold"/>
</dbReference>
<evidence type="ECO:0000256" key="2">
    <source>
        <dbReference type="ARBA" id="ARBA00038334"/>
    </source>
</evidence>
<keyword evidence="5" id="KW-1185">Reference proteome</keyword>
<sequence>MLFPDSFEERTVSLGQVEDREGLPPAKVFALHHTGPANISTANKKLLILLHGYPQNHTLYHLFVQELARLGALKEWDVVIPDLPGYGRSSKTPSADGSHTANSKRTIATDIVSLINSLYDTQQKFVVVGHDRGARVAYRMAKDHRDRVLGTCLLEIVPTKIMFERMTFADNHRLTFGTYHWIFLALPSPLPETLISASSDFYYRHTIESWTGPRYQGRYDSAAFTSWVEQYRDPAVLTGALEDYRAGATIDLEHDEEDERNGRAAVDCPLLVLHAVQFGQRFDVKGIWEKLGVPGKVKVTSVGDEEVGHFIPIEAAQEVVTEIVPWLKSLSLP</sequence>
<dbReference type="Pfam" id="PF00561">
    <property type="entry name" value="Abhydrolase_1"/>
    <property type="match status" value="1"/>
</dbReference>
<comment type="caution">
    <text evidence="4">The sequence shown here is derived from an EMBL/GenBank/DDBJ whole genome shotgun (WGS) entry which is preliminary data.</text>
</comment>
<evidence type="ECO:0000313" key="4">
    <source>
        <dbReference type="EMBL" id="KAL0566923.1"/>
    </source>
</evidence>
<dbReference type="PRINTS" id="PR00412">
    <property type="entry name" value="EPOXHYDRLASE"/>
</dbReference>
<evidence type="ECO:0000259" key="3">
    <source>
        <dbReference type="Pfam" id="PF00561"/>
    </source>
</evidence>
<dbReference type="Proteomes" id="UP001465976">
    <property type="component" value="Unassembled WGS sequence"/>
</dbReference>
<evidence type="ECO:0000256" key="1">
    <source>
        <dbReference type="ARBA" id="ARBA00022801"/>
    </source>
</evidence>
<comment type="similarity">
    <text evidence="2">Belongs to the AB hydrolase superfamily. Epoxide hydrolase family.</text>
</comment>